<evidence type="ECO:0000313" key="4">
    <source>
        <dbReference type="Proteomes" id="UP000507470"/>
    </source>
</evidence>
<keyword evidence="1" id="KW-1133">Transmembrane helix</keyword>
<dbReference type="Proteomes" id="UP000507470">
    <property type="component" value="Unassembled WGS sequence"/>
</dbReference>
<dbReference type="InterPro" id="IPR011677">
    <property type="entry name" value="TCTN1-3_dom"/>
</dbReference>
<evidence type="ECO:0000313" key="3">
    <source>
        <dbReference type="EMBL" id="CAC5424958.1"/>
    </source>
</evidence>
<reference evidence="3 4" key="1">
    <citation type="submission" date="2020-06" db="EMBL/GenBank/DDBJ databases">
        <authorList>
            <person name="Li R."/>
            <person name="Bekaert M."/>
        </authorList>
    </citation>
    <scope>NUCLEOTIDE SEQUENCE [LARGE SCALE GENOMIC DNA]</scope>
    <source>
        <strain evidence="4">wild</strain>
    </source>
</reference>
<protein>
    <submittedName>
        <fullName evidence="3">TCTN1_3</fullName>
    </submittedName>
</protein>
<dbReference type="GO" id="GO:0060271">
    <property type="term" value="P:cilium assembly"/>
    <property type="evidence" value="ECO:0007669"/>
    <property type="project" value="TreeGrafter"/>
</dbReference>
<dbReference type="EMBL" id="CACVKT020010119">
    <property type="protein sequence ID" value="CAC5424958.1"/>
    <property type="molecule type" value="Genomic_DNA"/>
</dbReference>
<feature type="transmembrane region" description="Helical" evidence="1">
    <location>
        <begin position="596"/>
        <end position="614"/>
    </location>
</feature>
<dbReference type="Pfam" id="PF07773">
    <property type="entry name" value="TCTN_DUF1619"/>
    <property type="match status" value="2"/>
</dbReference>
<dbReference type="AlphaFoldDB" id="A0A6J8EWF9"/>
<feature type="domain" description="Tectonic-1-3" evidence="2">
    <location>
        <begin position="345"/>
        <end position="524"/>
    </location>
</feature>
<sequence>MFAFDSVDDRLCVQEEILLLENAPFPKNYTQDGLFCIYFDNYNKRNYYNIPSLITDTTTFENYVNKYAGYTYATEQTGQSTINNFYKVGDPVYIVYQSLATGFLGLPSSLTSTGCSNSPVAYLKDETSSCVRQFTTLNQTTCESTTSFSAPSYYTGFRVVTTPYLFTYIVNGTVITTTTQSTTVTTTTPSPPVSTDNSTAAVTVPTTTTGAATTTTDTNITTTVTIVTTEPPTTVAPFEIDLYNNTYTIDIGLSTVQCRDSTGNNITCNFPTGSVPAPTYNTSTATCQNVVTQVEYEITHDGTNGISTADVKFVLQDITTSNLPLSQTFTSKFTGVNDVNVTERSGNPGYIVGKPVRAGIRYINESFGNRMIIVENGYDLSLVKSSATGTCLTDAGNRVQVNFGQEMRSGCLIRFNLDTVTVAEYCNAMQQAINIALEGSSDYVNVEPIKNRYVATFGNSEPEQTGDWVPILQFPAGTTTSSQSLDGPSCQLSMGMHIQIVYSNLGSKANPQAKILGVGFIYDQLQTITYTCSGSTCQPGNANVDQSFEISQSVSFVDVSAPATGAVGDAPIFIAKVPNDFFYPFGTGAGSSIRLATPYLFCIALFTVIVNTLFV</sequence>
<keyword evidence="1" id="KW-0472">Membrane</keyword>
<organism evidence="3 4">
    <name type="scientific">Mytilus coruscus</name>
    <name type="common">Sea mussel</name>
    <dbReference type="NCBI Taxonomy" id="42192"/>
    <lineage>
        <taxon>Eukaryota</taxon>
        <taxon>Metazoa</taxon>
        <taxon>Spiralia</taxon>
        <taxon>Lophotrochozoa</taxon>
        <taxon>Mollusca</taxon>
        <taxon>Bivalvia</taxon>
        <taxon>Autobranchia</taxon>
        <taxon>Pteriomorphia</taxon>
        <taxon>Mytilida</taxon>
        <taxon>Mytiloidea</taxon>
        <taxon>Mytilidae</taxon>
        <taxon>Mytilinae</taxon>
        <taxon>Mytilus</taxon>
    </lineage>
</organism>
<dbReference type="OrthoDB" id="2104337at2759"/>
<dbReference type="InterPro" id="IPR040354">
    <property type="entry name" value="TCTN1-3"/>
</dbReference>
<keyword evidence="1" id="KW-0812">Transmembrane</keyword>
<evidence type="ECO:0000259" key="2">
    <source>
        <dbReference type="Pfam" id="PF07773"/>
    </source>
</evidence>
<name>A0A6J8EWF9_MYTCO</name>
<dbReference type="PANTHER" id="PTHR14611">
    <property type="entry name" value="TECTONIC FAMILY MEMBER"/>
    <property type="match status" value="1"/>
</dbReference>
<accession>A0A6J8EWF9</accession>
<keyword evidence="4" id="KW-1185">Reference proteome</keyword>
<evidence type="ECO:0000256" key="1">
    <source>
        <dbReference type="SAM" id="Phobius"/>
    </source>
</evidence>
<feature type="domain" description="Tectonic-1-3" evidence="2">
    <location>
        <begin position="85"/>
        <end position="333"/>
    </location>
</feature>
<proteinExistence type="predicted"/>
<gene>
    <name evidence="3" type="ORF">MCOR_56813</name>
</gene>
<dbReference type="PANTHER" id="PTHR14611:SF2">
    <property type="entry name" value="TECTONIC"/>
    <property type="match status" value="1"/>
</dbReference>